<sequence length="244" mass="27012">MNWDALRDELALWRRDGMVLPIWWRDDDAVADTAALARLGRLAERLDLAIHLAVIPAEATAFGGAPFRMMVHGWSHTNHAPPGEKKAEFRAHRPLEARLTEARTGLARIEALFRSDACAVFVPPWNRVDEDMAPGLAAMGYRGLSAFGARGGREVGSLVRVNTHLDPIDWRGTRSLVDPDRLLAQVVHDLGERRAGRADAAEPYGVLTHHLVHDGAIWDFSARLLATLLEGGARPMDFTREDLP</sequence>
<dbReference type="SUPFAM" id="SSF88713">
    <property type="entry name" value="Glycoside hydrolase/deacetylase"/>
    <property type="match status" value="1"/>
</dbReference>
<reference evidence="2" key="1">
    <citation type="journal article" date="2019" name="Int. J. Syst. Evol. Microbiol.">
        <title>The Global Catalogue of Microorganisms (GCM) 10K type strain sequencing project: providing services to taxonomists for standard genome sequencing and annotation.</title>
        <authorList>
            <consortium name="The Broad Institute Genomics Platform"/>
            <consortium name="The Broad Institute Genome Sequencing Center for Infectious Disease"/>
            <person name="Wu L."/>
            <person name="Ma J."/>
        </authorList>
    </citation>
    <scope>NUCLEOTIDE SEQUENCE [LARGE SCALE GENOMIC DNA]</scope>
    <source>
        <strain evidence="2">CGMCC 4.7283</strain>
    </source>
</reference>
<dbReference type="Proteomes" id="UP001595973">
    <property type="component" value="Unassembled WGS sequence"/>
</dbReference>
<gene>
    <name evidence="1" type="ORF">ACFO5X_00350</name>
</gene>
<protein>
    <submittedName>
        <fullName evidence="1">Polysaccharide deacetylase</fullName>
    </submittedName>
</protein>
<name>A0ABV9KAG2_9RHOB</name>
<dbReference type="RefSeq" id="WP_380714827.1">
    <property type="nucleotide sequence ID" value="NZ_JBHSGI010000002.1"/>
</dbReference>
<proteinExistence type="predicted"/>
<accession>A0ABV9KAG2</accession>
<dbReference type="EMBL" id="JBHSGI010000002">
    <property type="protein sequence ID" value="MFC4666988.1"/>
    <property type="molecule type" value="Genomic_DNA"/>
</dbReference>
<evidence type="ECO:0000313" key="2">
    <source>
        <dbReference type="Proteomes" id="UP001595973"/>
    </source>
</evidence>
<comment type="caution">
    <text evidence="1">The sequence shown here is derived from an EMBL/GenBank/DDBJ whole genome shotgun (WGS) entry which is preliminary data.</text>
</comment>
<keyword evidence="2" id="KW-1185">Reference proteome</keyword>
<evidence type="ECO:0000313" key="1">
    <source>
        <dbReference type="EMBL" id="MFC4666988.1"/>
    </source>
</evidence>
<dbReference type="InterPro" id="IPR011330">
    <property type="entry name" value="Glyco_hydro/deAcase_b/a-brl"/>
</dbReference>
<organism evidence="1 2">
    <name type="scientific">Seohaeicola nanhaiensis</name>
    <dbReference type="NCBI Taxonomy" id="1387282"/>
    <lineage>
        <taxon>Bacteria</taxon>
        <taxon>Pseudomonadati</taxon>
        <taxon>Pseudomonadota</taxon>
        <taxon>Alphaproteobacteria</taxon>
        <taxon>Rhodobacterales</taxon>
        <taxon>Roseobacteraceae</taxon>
        <taxon>Seohaeicola</taxon>
    </lineage>
</organism>